<gene>
    <name evidence="1" type="ORF">EV699_105157</name>
</gene>
<dbReference type="InterPro" id="IPR004027">
    <property type="entry name" value="SEC_C_motif"/>
</dbReference>
<dbReference type="RefSeq" id="WP_132539735.1">
    <property type="nucleotide sequence ID" value="NZ_SLWY01000005.1"/>
</dbReference>
<organism evidence="1 2">
    <name type="scientific">Plasticicumulans lactativorans</name>
    <dbReference type="NCBI Taxonomy" id="1133106"/>
    <lineage>
        <taxon>Bacteria</taxon>
        <taxon>Pseudomonadati</taxon>
        <taxon>Pseudomonadota</taxon>
        <taxon>Gammaproteobacteria</taxon>
        <taxon>Candidatus Competibacteraceae</taxon>
        <taxon>Plasticicumulans</taxon>
    </lineage>
</organism>
<evidence type="ECO:0000313" key="2">
    <source>
        <dbReference type="Proteomes" id="UP000295765"/>
    </source>
</evidence>
<dbReference type="Proteomes" id="UP000295765">
    <property type="component" value="Unassembled WGS sequence"/>
</dbReference>
<dbReference type="SUPFAM" id="SSF103642">
    <property type="entry name" value="Sec-C motif"/>
    <property type="match status" value="1"/>
</dbReference>
<comment type="caution">
    <text evidence="1">The sequence shown here is derived from an EMBL/GenBank/DDBJ whole genome shotgun (WGS) entry which is preliminary data.</text>
</comment>
<dbReference type="Pfam" id="PF02810">
    <property type="entry name" value="SEC-C"/>
    <property type="match status" value="1"/>
</dbReference>
<dbReference type="EMBL" id="SLWY01000005">
    <property type="protein sequence ID" value="TCO82367.1"/>
    <property type="molecule type" value="Genomic_DNA"/>
</dbReference>
<proteinExistence type="predicted"/>
<name>A0A4R2LAC7_9GAMM</name>
<reference evidence="1 2" key="1">
    <citation type="submission" date="2019-03" db="EMBL/GenBank/DDBJ databases">
        <title>Genomic Encyclopedia of Type Strains, Phase IV (KMG-IV): sequencing the most valuable type-strain genomes for metagenomic binning, comparative biology and taxonomic classification.</title>
        <authorList>
            <person name="Goeker M."/>
        </authorList>
    </citation>
    <scope>NUCLEOTIDE SEQUENCE [LARGE SCALE GENOMIC DNA]</scope>
    <source>
        <strain evidence="1 2">DSM 25287</strain>
    </source>
</reference>
<accession>A0A4R2LAC7</accession>
<dbReference type="Gene3D" id="3.10.450.50">
    <property type="match status" value="1"/>
</dbReference>
<keyword evidence="2" id="KW-1185">Reference proteome</keyword>
<protein>
    <submittedName>
        <fullName evidence="1">SEC-C motif-containing protein</fullName>
    </submittedName>
</protein>
<evidence type="ECO:0000313" key="1">
    <source>
        <dbReference type="EMBL" id="TCO82367.1"/>
    </source>
</evidence>
<dbReference type="OrthoDB" id="7059752at2"/>
<sequence length="273" mass="30664">MSTDNQRNKPCPCGSGKKHKKCCLNKKPRMSSITMDMGEPMTVNGVKISPTGSIELLKDGIPLVPINAYHDVSFDRTKGPKTLNKTPLDPNKLILNPNHALEKFDRVFAIDTNTKTINDESISVSCVVLCKLSRDRKNSLIAEFLPVHCLEFRNTQGITENTAWRKAIQLITANPSYNANMKFGIIVDSDLGNISSYNNRSKPFYPGLYLPKNIELIYASADTGKEYLANKLISLCDKEATKLLEDIMSNKISNENLHEVNDEPYTHFRLWNA</sequence>
<dbReference type="AlphaFoldDB" id="A0A4R2LAC7"/>